<feature type="non-terminal residue" evidence="1">
    <location>
        <position position="93"/>
    </location>
</feature>
<comment type="caution">
    <text evidence="1">The sequence shown here is derived from an EMBL/GenBank/DDBJ whole genome shotgun (WGS) entry which is preliminary data.</text>
</comment>
<protein>
    <submittedName>
        <fullName evidence="1">Uncharacterized protein</fullName>
    </submittedName>
</protein>
<reference evidence="1" key="1">
    <citation type="journal article" date="2014" name="Front. Microbiol.">
        <title>High frequency of phylogenetically diverse reductive dehalogenase-homologous genes in deep subseafloor sedimentary metagenomes.</title>
        <authorList>
            <person name="Kawai M."/>
            <person name="Futagami T."/>
            <person name="Toyoda A."/>
            <person name="Takaki Y."/>
            <person name="Nishi S."/>
            <person name="Hori S."/>
            <person name="Arai W."/>
            <person name="Tsubouchi T."/>
            <person name="Morono Y."/>
            <person name="Uchiyama I."/>
            <person name="Ito T."/>
            <person name="Fujiyama A."/>
            <person name="Inagaki F."/>
            <person name="Takami H."/>
        </authorList>
    </citation>
    <scope>NUCLEOTIDE SEQUENCE</scope>
    <source>
        <strain evidence="1">Expedition CK06-06</strain>
    </source>
</reference>
<proteinExistence type="predicted"/>
<organism evidence="1">
    <name type="scientific">marine sediment metagenome</name>
    <dbReference type="NCBI Taxonomy" id="412755"/>
    <lineage>
        <taxon>unclassified sequences</taxon>
        <taxon>metagenomes</taxon>
        <taxon>ecological metagenomes</taxon>
    </lineage>
</organism>
<dbReference type="EMBL" id="BARS01056318">
    <property type="protein sequence ID" value="GAG42376.1"/>
    <property type="molecule type" value="Genomic_DNA"/>
</dbReference>
<gene>
    <name evidence="1" type="ORF">S01H1_82976</name>
</gene>
<evidence type="ECO:0000313" key="1">
    <source>
        <dbReference type="EMBL" id="GAG42376.1"/>
    </source>
</evidence>
<name>X0Z153_9ZZZZ</name>
<sequence length="93" mass="10543">MFSGTDPRHLAFLKTIGRLQERERPDGSKVLQVEKDFGVEVKGFDPETNTATFIATDSRIDRMGDIVDINGWDVKHFAKFGSILVDHRYTVDS</sequence>
<dbReference type="AlphaFoldDB" id="X0Z153"/>
<accession>X0Z153</accession>